<feature type="region of interest" description="Disordered" evidence="1">
    <location>
        <begin position="555"/>
        <end position="583"/>
    </location>
</feature>
<evidence type="ECO:0000313" key="3">
    <source>
        <dbReference type="EMBL" id="GMH03834.1"/>
    </source>
</evidence>
<feature type="region of interest" description="Disordered" evidence="1">
    <location>
        <begin position="459"/>
        <end position="529"/>
    </location>
</feature>
<dbReference type="PANTHER" id="PTHR33223">
    <property type="entry name" value="CCHC-TYPE DOMAIN-CONTAINING PROTEIN"/>
    <property type="match status" value="1"/>
</dbReference>
<feature type="compositionally biased region" description="Basic residues" evidence="1">
    <location>
        <begin position="155"/>
        <end position="168"/>
    </location>
</feature>
<feature type="compositionally biased region" description="Basic and acidic residues" evidence="1">
    <location>
        <begin position="463"/>
        <end position="476"/>
    </location>
</feature>
<feature type="compositionally biased region" description="Low complexity" evidence="1">
    <location>
        <begin position="138"/>
        <end position="151"/>
    </location>
</feature>
<comment type="caution">
    <text evidence="3">The sequence shown here is derived from an EMBL/GenBank/DDBJ whole genome shotgun (WGS) entry which is preliminary data.</text>
</comment>
<organism evidence="3 4">
    <name type="scientific">Nepenthes gracilis</name>
    <name type="common">Slender pitcher plant</name>
    <dbReference type="NCBI Taxonomy" id="150966"/>
    <lineage>
        <taxon>Eukaryota</taxon>
        <taxon>Viridiplantae</taxon>
        <taxon>Streptophyta</taxon>
        <taxon>Embryophyta</taxon>
        <taxon>Tracheophyta</taxon>
        <taxon>Spermatophyta</taxon>
        <taxon>Magnoliopsida</taxon>
        <taxon>eudicotyledons</taxon>
        <taxon>Gunneridae</taxon>
        <taxon>Pentapetalae</taxon>
        <taxon>Caryophyllales</taxon>
        <taxon>Nepenthaceae</taxon>
        <taxon>Nepenthes</taxon>
    </lineage>
</organism>
<dbReference type="Pfam" id="PF03732">
    <property type="entry name" value="Retrotrans_gag"/>
    <property type="match status" value="1"/>
</dbReference>
<protein>
    <recommendedName>
        <fullName evidence="2">Retrotransposon gag domain-containing protein</fullName>
    </recommendedName>
</protein>
<gene>
    <name evidence="3" type="ORF">Nepgr_005673</name>
</gene>
<feature type="region of interest" description="Disordered" evidence="1">
    <location>
        <begin position="138"/>
        <end position="262"/>
    </location>
</feature>
<dbReference type="EMBL" id="BSYO01000004">
    <property type="protein sequence ID" value="GMH03834.1"/>
    <property type="molecule type" value="Genomic_DNA"/>
</dbReference>
<evidence type="ECO:0000256" key="1">
    <source>
        <dbReference type="SAM" id="MobiDB-lite"/>
    </source>
</evidence>
<feature type="compositionally biased region" description="Basic and acidic residues" evidence="1">
    <location>
        <begin position="188"/>
        <end position="205"/>
    </location>
</feature>
<reference evidence="3" key="1">
    <citation type="submission" date="2023-05" db="EMBL/GenBank/DDBJ databases">
        <title>Nepenthes gracilis genome sequencing.</title>
        <authorList>
            <person name="Fukushima K."/>
        </authorList>
    </citation>
    <scope>NUCLEOTIDE SEQUENCE</scope>
    <source>
        <strain evidence="3">SING2019-196</strain>
    </source>
</reference>
<feature type="domain" description="Retrotransposon gag" evidence="2">
    <location>
        <begin position="340"/>
        <end position="429"/>
    </location>
</feature>
<dbReference type="AlphaFoldDB" id="A0AAD3S406"/>
<feature type="compositionally biased region" description="Basic and acidic residues" evidence="1">
    <location>
        <begin position="562"/>
        <end position="574"/>
    </location>
</feature>
<accession>A0AAD3S406</accession>
<dbReference type="InterPro" id="IPR005162">
    <property type="entry name" value="Retrotrans_gag_dom"/>
</dbReference>
<feature type="compositionally biased region" description="Basic and acidic residues" evidence="1">
    <location>
        <begin position="484"/>
        <end position="497"/>
    </location>
</feature>
<dbReference type="Proteomes" id="UP001279734">
    <property type="component" value="Unassembled WGS sequence"/>
</dbReference>
<evidence type="ECO:0000259" key="2">
    <source>
        <dbReference type="Pfam" id="PF03732"/>
    </source>
</evidence>
<keyword evidence="4" id="KW-1185">Reference proteome</keyword>
<evidence type="ECO:0000313" key="4">
    <source>
        <dbReference type="Proteomes" id="UP001279734"/>
    </source>
</evidence>
<dbReference type="PANTHER" id="PTHR33223:SF10">
    <property type="entry name" value="AMINOTRANSFERASE-LIKE PLANT MOBILE DOMAIN-CONTAINING PROTEIN"/>
    <property type="match status" value="1"/>
</dbReference>
<name>A0AAD3S406_NEPGR</name>
<proteinExistence type="predicted"/>
<sequence>MNLEILNSSINYDPHGTSLQVQVHRDGDRTLLPKPPHAWESEGSLIRTATLGPGRNIGAVCGKLTISQVSHSHQAAEQPKMVNTRAQTSAPAVEVTAQGEVPPAGNQMNNQPEPEVRRMAADIDLLKEVLLAVCANTGTAWPGTAPPAAQASTSKRGRRREAARRRRANRLDRAATQAAPSEDGQNEAESHPASDDREGSPEGRNPRNSRGNRRPPAAGSNGERASQAESRHPRRAQTHLQGNTELRDVLNARRGSTDPSMEEKVKVLWDTLHKEKPTPSSADLRRSPFAMDLRTQPLPSKFKMPVLEGYDGSKDPMDHLNCFRTHLSLQGASEALMCQCFPVTLRGDALLWFHGLPPNSIRSFDELADSFLSQFASSRREERQPWHLVRLRQRQDESLKRFLDRFITEARRIPHLSDELKLNAFVATLAAGDFFKHLSHQRPQTFREAETIARAYITAEEANEAKRPERVDRPPEAPRTSGGRKRDSDSQRYSERRKQQRPPPGPKRDYSRTSRPPQRHSPANIPRSGMKILQVAKNAQGPGGGIRPILPAHHLYGALGREPPHPRGGRDQEPIRAWTLEAP</sequence>